<dbReference type="EMBL" id="BMAU01021346">
    <property type="protein sequence ID" value="GFY17791.1"/>
    <property type="molecule type" value="Genomic_DNA"/>
</dbReference>
<name>A0A8X6ST61_TRICX</name>
<proteinExistence type="predicted"/>
<keyword evidence="4" id="KW-1185">Reference proteome</keyword>
<sequence length="256" mass="29238">MDLISLRYRKPKGRPTKRRKMLAENSKKRWQKFSKTVDEKNSNSMVLQRDTLSEPSTSSQPEASYIFTHKAVFSELLQKVPCKYCTNCTLVIKQHHSMGYSTKMELLCESCHESYGSVFSSFQEVAKNSHDINSKLVSAFLSIGRGHAALETFSSVLNMPTMDRKTFAKCMHNLSVKNKEVKRKMFEMSRQAAREAHVKVDASLKNQEIIDVSVSYDGTWQKRGHTSNLRLGIIIDILSGLVLDFLKYCRNTVIIV</sequence>
<comment type="caution">
    <text evidence="3">The sequence shown here is derived from an EMBL/GenBank/DDBJ whole genome shotgun (WGS) entry which is preliminary data.</text>
</comment>
<gene>
    <name evidence="3" type="primary">NCL1_18864</name>
    <name evidence="3" type="ORF">TNCV_1075261</name>
</gene>
<feature type="domain" description="Mutator-like transposase" evidence="2">
    <location>
        <begin position="72"/>
        <end position="245"/>
    </location>
</feature>
<dbReference type="AlphaFoldDB" id="A0A8X6ST61"/>
<dbReference type="InterPro" id="IPR049012">
    <property type="entry name" value="Mutator_transp_dom"/>
</dbReference>
<evidence type="ECO:0000313" key="4">
    <source>
        <dbReference type="Proteomes" id="UP000887159"/>
    </source>
</evidence>
<feature type="region of interest" description="Disordered" evidence="1">
    <location>
        <begin position="12"/>
        <end position="59"/>
    </location>
</feature>
<reference evidence="3" key="1">
    <citation type="submission" date="2020-08" db="EMBL/GenBank/DDBJ databases">
        <title>Multicomponent nature underlies the extraordinary mechanical properties of spider dragline silk.</title>
        <authorList>
            <person name="Kono N."/>
            <person name="Nakamura H."/>
            <person name="Mori M."/>
            <person name="Yoshida Y."/>
            <person name="Ohtoshi R."/>
            <person name="Malay A.D."/>
            <person name="Moran D.A.P."/>
            <person name="Tomita M."/>
            <person name="Numata K."/>
            <person name="Arakawa K."/>
        </authorList>
    </citation>
    <scope>NUCLEOTIDE SEQUENCE</scope>
</reference>
<dbReference type="Pfam" id="PF20700">
    <property type="entry name" value="Mutator"/>
    <property type="match status" value="1"/>
</dbReference>
<dbReference type="Proteomes" id="UP000887159">
    <property type="component" value="Unassembled WGS sequence"/>
</dbReference>
<accession>A0A8X6ST61</accession>
<organism evidence="3 4">
    <name type="scientific">Trichonephila clavipes</name>
    <name type="common">Golden silk orbweaver</name>
    <name type="synonym">Nephila clavipes</name>
    <dbReference type="NCBI Taxonomy" id="2585209"/>
    <lineage>
        <taxon>Eukaryota</taxon>
        <taxon>Metazoa</taxon>
        <taxon>Ecdysozoa</taxon>
        <taxon>Arthropoda</taxon>
        <taxon>Chelicerata</taxon>
        <taxon>Arachnida</taxon>
        <taxon>Araneae</taxon>
        <taxon>Araneomorphae</taxon>
        <taxon>Entelegynae</taxon>
        <taxon>Araneoidea</taxon>
        <taxon>Nephilidae</taxon>
        <taxon>Trichonephila</taxon>
    </lineage>
</organism>
<evidence type="ECO:0000256" key="1">
    <source>
        <dbReference type="SAM" id="MobiDB-lite"/>
    </source>
</evidence>
<evidence type="ECO:0000259" key="2">
    <source>
        <dbReference type="Pfam" id="PF20700"/>
    </source>
</evidence>
<protein>
    <recommendedName>
        <fullName evidence="2">Mutator-like transposase domain-containing protein</fullName>
    </recommendedName>
</protein>
<evidence type="ECO:0000313" key="3">
    <source>
        <dbReference type="EMBL" id="GFY17791.1"/>
    </source>
</evidence>